<dbReference type="AlphaFoldDB" id="A0A383D7W4"/>
<gene>
    <name evidence="3" type="ORF">METZ01_LOCUS492812</name>
</gene>
<dbReference type="Gene3D" id="3.40.630.40">
    <property type="entry name" value="Zn-dependent exopeptidases"/>
    <property type="match status" value="1"/>
</dbReference>
<feature type="domain" description="MurNAc-LAA" evidence="2">
    <location>
        <begin position="53"/>
        <end position="211"/>
    </location>
</feature>
<dbReference type="SMART" id="SM00646">
    <property type="entry name" value="Ami_3"/>
    <property type="match status" value="1"/>
</dbReference>
<dbReference type="GO" id="GO:0008745">
    <property type="term" value="F:N-acetylmuramoyl-L-alanine amidase activity"/>
    <property type="evidence" value="ECO:0007669"/>
    <property type="project" value="InterPro"/>
</dbReference>
<dbReference type="CDD" id="cd02696">
    <property type="entry name" value="MurNAc-LAA"/>
    <property type="match status" value="1"/>
</dbReference>
<dbReference type="InterPro" id="IPR050695">
    <property type="entry name" value="N-acetylmuramoyl_amidase_3"/>
</dbReference>
<sequence>GDDPGAISARKVYEKKIVLQLADRIVKELNAKAGFKGVLTRTGDYYLGHRKRTQIARQHRSDLFVSIHADAFKSANVKGASVYTLSDSGASSETAAWLAERDNRSDLLGGVGDVSLDDKDPVLAHVLLDLSMEGNRSQSIDAGKSILAHLGRVTKLHKSRVEQASFIVLKSPDMPSVLVETGFISNPEEARRLSQAEHQDKMAQAVARGIEQFMRANPPPGTLLAQRLQQREFKYTI</sequence>
<evidence type="ECO:0000313" key="3">
    <source>
        <dbReference type="EMBL" id="SVE39958.1"/>
    </source>
</evidence>
<dbReference type="PANTHER" id="PTHR30404">
    <property type="entry name" value="N-ACETYLMURAMOYL-L-ALANINE AMIDASE"/>
    <property type="match status" value="1"/>
</dbReference>
<keyword evidence="1" id="KW-0378">Hydrolase</keyword>
<evidence type="ECO:0000256" key="1">
    <source>
        <dbReference type="ARBA" id="ARBA00022801"/>
    </source>
</evidence>
<feature type="non-terminal residue" evidence="3">
    <location>
        <position position="1"/>
    </location>
</feature>
<accession>A0A383D7W4</accession>
<reference evidence="3" key="1">
    <citation type="submission" date="2018-05" db="EMBL/GenBank/DDBJ databases">
        <authorList>
            <person name="Lanie J.A."/>
            <person name="Ng W.-L."/>
            <person name="Kazmierczak K.M."/>
            <person name="Andrzejewski T.M."/>
            <person name="Davidsen T.M."/>
            <person name="Wayne K.J."/>
            <person name="Tettelin H."/>
            <person name="Glass J.I."/>
            <person name="Rusch D."/>
            <person name="Podicherti R."/>
            <person name="Tsui H.-C.T."/>
            <person name="Winkler M.E."/>
        </authorList>
    </citation>
    <scope>NUCLEOTIDE SEQUENCE</scope>
</reference>
<organism evidence="3">
    <name type="scientific">marine metagenome</name>
    <dbReference type="NCBI Taxonomy" id="408172"/>
    <lineage>
        <taxon>unclassified sequences</taxon>
        <taxon>metagenomes</taxon>
        <taxon>ecological metagenomes</taxon>
    </lineage>
</organism>
<evidence type="ECO:0000259" key="2">
    <source>
        <dbReference type="SMART" id="SM00646"/>
    </source>
</evidence>
<proteinExistence type="predicted"/>
<feature type="non-terminal residue" evidence="3">
    <location>
        <position position="237"/>
    </location>
</feature>
<dbReference type="GO" id="GO:0009253">
    <property type="term" value="P:peptidoglycan catabolic process"/>
    <property type="evidence" value="ECO:0007669"/>
    <property type="project" value="InterPro"/>
</dbReference>
<name>A0A383D7W4_9ZZZZ</name>
<dbReference type="GO" id="GO:0030288">
    <property type="term" value="C:outer membrane-bounded periplasmic space"/>
    <property type="evidence" value="ECO:0007669"/>
    <property type="project" value="TreeGrafter"/>
</dbReference>
<protein>
    <recommendedName>
        <fullName evidence="2">MurNAc-LAA domain-containing protein</fullName>
    </recommendedName>
</protein>
<dbReference type="Pfam" id="PF01520">
    <property type="entry name" value="Amidase_3"/>
    <property type="match status" value="1"/>
</dbReference>
<dbReference type="SUPFAM" id="SSF53187">
    <property type="entry name" value="Zn-dependent exopeptidases"/>
    <property type="match status" value="1"/>
</dbReference>
<dbReference type="InterPro" id="IPR002508">
    <property type="entry name" value="MurNAc-LAA_cat"/>
</dbReference>
<dbReference type="EMBL" id="UINC01214639">
    <property type="protein sequence ID" value="SVE39958.1"/>
    <property type="molecule type" value="Genomic_DNA"/>
</dbReference>
<dbReference type="PANTHER" id="PTHR30404:SF0">
    <property type="entry name" value="N-ACETYLMURAMOYL-L-ALANINE AMIDASE AMIC"/>
    <property type="match status" value="1"/>
</dbReference>